<proteinExistence type="predicted"/>
<evidence type="ECO:0000313" key="2">
    <source>
        <dbReference type="Proteomes" id="UP000012329"/>
    </source>
</evidence>
<accession>A0A829D0U8</accession>
<name>A0A829D0U8_LEPIR</name>
<evidence type="ECO:0000313" key="1">
    <source>
        <dbReference type="EMBL" id="EMY05344.1"/>
    </source>
</evidence>
<gene>
    <name evidence="1" type="ORF">LEP1GSC029_3413</name>
</gene>
<sequence length="41" mass="4815">MIVAEREPIWETKAKVTFSFCAFWILDKGELRQLESGKIDK</sequence>
<comment type="caution">
    <text evidence="1">The sequence shown here is derived from an EMBL/GenBank/DDBJ whole genome shotgun (WGS) entry which is preliminary data.</text>
</comment>
<protein>
    <submittedName>
        <fullName evidence="1">Uncharacterized protein</fullName>
    </submittedName>
</protein>
<dbReference type="Proteomes" id="UP000012329">
    <property type="component" value="Unassembled WGS sequence"/>
</dbReference>
<dbReference type="AlphaFoldDB" id="A0A829D0U8"/>
<dbReference type="EMBL" id="AFJL02000087">
    <property type="protein sequence ID" value="EMY05344.1"/>
    <property type="molecule type" value="Genomic_DNA"/>
</dbReference>
<organism evidence="1 2">
    <name type="scientific">Leptospira interrogans str. 2002000626</name>
    <dbReference type="NCBI Taxonomy" id="996803"/>
    <lineage>
        <taxon>Bacteria</taxon>
        <taxon>Pseudomonadati</taxon>
        <taxon>Spirochaetota</taxon>
        <taxon>Spirochaetia</taxon>
        <taxon>Leptospirales</taxon>
        <taxon>Leptospiraceae</taxon>
        <taxon>Leptospira</taxon>
    </lineage>
</organism>
<reference evidence="1 2" key="1">
    <citation type="submission" date="2013-02" db="EMBL/GenBank/DDBJ databases">
        <authorList>
            <person name="Harkins D.M."/>
            <person name="Durkin A.S."/>
            <person name="Brinkac L.M."/>
            <person name="Haft D.H."/>
            <person name="Selengut J.D."/>
            <person name="Sanka R."/>
            <person name="DePew J."/>
            <person name="Purushe J."/>
            <person name="Whelen A.C."/>
            <person name="Vinetz J.M."/>
            <person name="Sutton G.G."/>
            <person name="Nierman W.C."/>
            <person name="Fouts D.E."/>
        </authorList>
    </citation>
    <scope>NUCLEOTIDE SEQUENCE [LARGE SCALE GENOMIC DNA]</scope>
    <source>
        <strain evidence="1 2">2002000626</strain>
    </source>
</reference>